<organism evidence="9 10">
    <name type="scientific">Pristionchus entomophagus</name>
    <dbReference type="NCBI Taxonomy" id="358040"/>
    <lineage>
        <taxon>Eukaryota</taxon>
        <taxon>Metazoa</taxon>
        <taxon>Ecdysozoa</taxon>
        <taxon>Nematoda</taxon>
        <taxon>Chromadorea</taxon>
        <taxon>Rhabditida</taxon>
        <taxon>Rhabditina</taxon>
        <taxon>Diplogasteromorpha</taxon>
        <taxon>Diplogasteroidea</taxon>
        <taxon>Neodiplogasteridae</taxon>
        <taxon>Pristionchus</taxon>
    </lineage>
</organism>
<evidence type="ECO:0000256" key="6">
    <source>
        <dbReference type="RuleBase" id="RU364107"/>
    </source>
</evidence>
<evidence type="ECO:0000313" key="10">
    <source>
        <dbReference type="Proteomes" id="UP001432027"/>
    </source>
</evidence>
<keyword evidence="5 6" id="KW-0131">Cell cycle</keyword>
<dbReference type="Pfam" id="PF12765">
    <property type="entry name" value="Cohesin_HEAT"/>
    <property type="match status" value="1"/>
</dbReference>
<evidence type="ECO:0000256" key="4">
    <source>
        <dbReference type="ARBA" id="ARBA00023242"/>
    </source>
</evidence>
<feature type="region of interest" description="Disordered" evidence="7">
    <location>
        <begin position="904"/>
        <end position="935"/>
    </location>
</feature>
<comment type="subcellular location">
    <subcellularLocation>
        <location evidence="1 6">Nucleus</location>
    </subcellularLocation>
</comment>
<protein>
    <recommendedName>
        <fullName evidence="6">Nipped-B protein</fullName>
    </recommendedName>
</protein>
<evidence type="ECO:0000256" key="7">
    <source>
        <dbReference type="SAM" id="MobiDB-lite"/>
    </source>
</evidence>
<dbReference type="GO" id="GO:1990414">
    <property type="term" value="P:replication-born double-strand break repair via sister chromatid exchange"/>
    <property type="evidence" value="ECO:0007669"/>
    <property type="project" value="TreeGrafter"/>
</dbReference>
<dbReference type="InterPro" id="IPR026003">
    <property type="entry name" value="Cohesin_HEAT"/>
</dbReference>
<dbReference type="PANTHER" id="PTHR21704:SF18">
    <property type="entry name" value="NIPPED-B-LIKE PROTEIN"/>
    <property type="match status" value="1"/>
</dbReference>
<feature type="domain" description="Sister chromatid cohesion C-terminal" evidence="8">
    <location>
        <begin position="558"/>
        <end position="761"/>
    </location>
</feature>
<dbReference type="GO" id="GO:0061775">
    <property type="term" value="F:cohesin loader activity"/>
    <property type="evidence" value="ECO:0007669"/>
    <property type="project" value="InterPro"/>
</dbReference>
<comment type="similarity">
    <text evidence="2 6">Belongs to the SCC2/Nipped-B family.</text>
</comment>
<keyword evidence="3 6" id="KW-0677">Repeat</keyword>
<dbReference type="Pfam" id="PF12830">
    <property type="entry name" value="Nipped-B_C"/>
    <property type="match status" value="1"/>
</dbReference>
<evidence type="ECO:0000256" key="1">
    <source>
        <dbReference type="ARBA" id="ARBA00004123"/>
    </source>
</evidence>
<keyword evidence="10" id="KW-1185">Reference proteome</keyword>
<dbReference type="PANTHER" id="PTHR21704">
    <property type="entry name" value="NIPPED-B-LIKE PROTEIN DELANGIN SCC2-RELATED"/>
    <property type="match status" value="1"/>
</dbReference>
<dbReference type="GO" id="GO:0010468">
    <property type="term" value="P:regulation of gene expression"/>
    <property type="evidence" value="ECO:0007669"/>
    <property type="project" value="InterPro"/>
</dbReference>
<dbReference type="Proteomes" id="UP001432027">
    <property type="component" value="Unassembled WGS sequence"/>
</dbReference>
<dbReference type="CDD" id="cd23958">
    <property type="entry name" value="SCC2"/>
    <property type="match status" value="1"/>
</dbReference>
<evidence type="ECO:0000256" key="3">
    <source>
        <dbReference type="ARBA" id="ARBA00022737"/>
    </source>
</evidence>
<gene>
    <name evidence="9" type="ORF">PENTCL1PPCAC_6666</name>
</gene>
<dbReference type="GO" id="GO:0034087">
    <property type="term" value="P:establishment of mitotic sister chromatid cohesion"/>
    <property type="evidence" value="ECO:0007669"/>
    <property type="project" value="TreeGrafter"/>
</dbReference>
<feature type="compositionally biased region" description="Acidic residues" evidence="7">
    <location>
        <begin position="906"/>
        <end position="916"/>
    </location>
</feature>
<evidence type="ECO:0000259" key="8">
    <source>
        <dbReference type="Pfam" id="PF12830"/>
    </source>
</evidence>
<dbReference type="InterPro" id="IPR011989">
    <property type="entry name" value="ARM-like"/>
</dbReference>
<dbReference type="GO" id="GO:0140588">
    <property type="term" value="P:chromatin looping"/>
    <property type="evidence" value="ECO:0007669"/>
    <property type="project" value="InterPro"/>
</dbReference>
<dbReference type="GO" id="GO:0090694">
    <property type="term" value="C:Scc2-Scc4 cohesin loading complex"/>
    <property type="evidence" value="ECO:0007669"/>
    <property type="project" value="TreeGrafter"/>
</dbReference>
<dbReference type="InterPro" id="IPR016024">
    <property type="entry name" value="ARM-type_fold"/>
</dbReference>
<accession>A0AAV5SM94</accession>
<dbReference type="InterPro" id="IPR024986">
    <property type="entry name" value="Nipped-B_C"/>
</dbReference>
<comment type="caution">
    <text evidence="9">The sequence shown here is derived from an EMBL/GenBank/DDBJ whole genome shotgun (WGS) entry which is preliminary data.</text>
</comment>
<dbReference type="Gene3D" id="1.25.10.10">
    <property type="entry name" value="Leucine-rich Repeat Variant"/>
    <property type="match status" value="1"/>
</dbReference>
<dbReference type="GO" id="GO:0071169">
    <property type="term" value="P:establishment of protein localization to chromatin"/>
    <property type="evidence" value="ECO:0007669"/>
    <property type="project" value="TreeGrafter"/>
</dbReference>
<dbReference type="InterPro" id="IPR033031">
    <property type="entry name" value="Scc2/Nipped-B"/>
</dbReference>
<proteinExistence type="inferred from homology"/>
<evidence type="ECO:0000313" key="9">
    <source>
        <dbReference type="EMBL" id="GMS84491.1"/>
    </source>
</evidence>
<sequence length="935" mass="106069">MMLNADALWLIKHLAMNRDFCNHFDTFLKQILMGVTSEGAVGLRTRAMKSLTQIIEVDYNVLGLGDVRRSVHARMTDPNAQVREATIELLGKFIVARPDLIQDYYHIIIERIKDSGTSVRKRIIRIMREYCEKNPEYEKTSEMVSRIVRRVNDEEGVRKLVLDTMGALWLQPVKYKDVLAKKVSVLTEVITLLMKESGGLESVEAVFAALLKSDGDKAAIAATLQIVDTLFDEVIQLDTNVDMDDSLSNAERAKKRQDKMLACLAGLSIFSKVRPVLLLKHIEALQPYLSMSAKTSVEQNVLNQVIQMLERVIPLIDHPSADFISRVDKNLDYSSRQRGMTITASAISCAAALHKKSPKLKPSIADLFIQYLKGILTWRKKLDVPGMEINQQVMPVIQRSVFALGLMSRYYDWDSILSEEEVGALPLLTTQPLVERHDDEGEKEEGKRAVRDNVYLLLHFFCGHPDPNLRTKALTALGHVSAEYPEYLQRQEVLSIYQYAMTSTDRHALQLKIQGLKNLEMFLLNEEKKALKTNQEWEKIKDEQELKEMELAGSGLGSAVIQRYWATVIESYFHPLLDVRMAAMQVVWQTLSQGLVTPGSSIHVLIAMSTDPIPAIRHKVENLVKDIDNKYQGMVQSKAVQGVRSSFRLQKEIQQDPNSFIRGIRAVEQSAMSNGKSISMVYGAPKLSNDGQALLSGLYQSLRGNKQQRRSLVNSMLRLFTEDSTHKLSIAEWIFIADNLALFPYQVMDEPLYVCKSVESVLTIHGHSMLTQAVAELAPLREGDPTDDDYIFEASALLARFPADTSRLYDIMDRSQAYFTLLTLKNFLMKFYSITEARVQEYSTSDTWKGHDKGLGRKNIPMFQPHSSMQQLRADVRGLRGTREGNSQLASHIAQFRRLLLSIDNKDDEDEEEEGEKMENANQEYNDDGEMIMEE</sequence>
<evidence type="ECO:0000256" key="2">
    <source>
        <dbReference type="ARBA" id="ARBA00009252"/>
    </source>
</evidence>
<name>A0AAV5SM94_9BILA</name>
<feature type="compositionally biased region" description="Acidic residues" evidence="7">
    <location>
        <begin position="925"/>
        <end position="935"/>
    </location>
</feature>
<dbReference type="EMBL" id="BTSX01000002">
    <property type="protein sequence ID" value="GMS84491.1"/>
    <property type="molecule type" value="Genomic_DNA"/>
</dbReference>
<keyword evidence="4 6" id="KW-0539">Nucleus</keyword>
<dbReference type="AlphaFoldDB" id="A0AAV5SM94"/>
<evidence type="ECO:0000256" key="5">
    <source>
        <dbReference type="ARBA" id="ARBA00023306"/>
    </source>
</evidence>
<reference evidence="9" key="1">
    <citation type="submission" date="2023-10" db="EMBL/GenBank/DDBJ databases">
        <title>Genome assembly of Pristionchus species.</title>
        <authorList>
            <person name="Yoshida K."/>
            <person name="Sommer R.J."/>
        </authorList>
    </citation>
    <scope>NUCLEOTIDE SEQUENCE</scope>
    <source>
        <strain evidence="9">RS0144</strain>
    </source>
</reference>
<dbReference type="SUPFAM" id="SSF48371">
    <property type="entry name" value="ARM repeat"/>
    <property type="match status" value="2"/>
</dbReference>
<dbReference type="GO" id="GO:0003682">
    <property type="term" value="F:chromatin binding"/>
    <property type="evidence" value="ECO:0007669"/>
    <property type="project" value="TreeGrafter"/>
</dbReference>